<proteinExistence type="inferred from homology"/>
<gene>
    <name evidence="9" type="ORF">IAI61_03545</name>
</gene>
<dbReference type="PANTHER" id="PTHR43297:SF2">
    <property type="entry name" value="DIPEPTIDE TRANSPORT ATP-BINDING PROTEIN DPPD"/>
    <property type="match status" value="1"/>
</dbReference>
<dbReference type="PROSITE" id="PS50893">
    <property type="entry name" value="ABC_TRANSPORTER_2"/>
    <property type="match status" value="1"/>
</dbReference>
<dbReference type="CDD" id="cd03257">
    <property type="entry name" value="ABC_NikE_OppD_transporters"/>
    <property type="match status" value="1"/>
</dbReference>
<dbReference type="InterPro" id="IPR017871">
    <property type="entry name" value="ABC_transporter-like_CS"/>
</dbReference>
<dbReference type="InterPro" id="IPR050388">
    <property type="entry name" value="ABC_Ni/Peptide_Import"/>
</dbReference>
<sequence length="319" mass="34293">MALLEVEDLHVGFPVTGRMVEVVRGISFSIAAGEAMGLVGESGSGKSQTALAIMGLLRSPGRVTRGSIRLDGQELTAADERSMRRLRGGTVSIVFQDALSGLNPVFPIGTQLMDVIAAHRGLRGRAARDLAVEVLELVGIRDPASRLRQYPHQFSGGMRQRVLIAMAVACRPRLLIADEPTTALDVTVQAQIVALLHDLRRKLGLALLFITHNLDLMAEICDRAVVLYGGMVMEEAPVAELFGAPLQPYSRALLECVPRLQDRPGALRPIEGASPVPGLLGAGCPFQPRCALAVPRCAAERPPERMRGPHRVACWQVAS</sequence>
<dbReference type="Pfam" id="PF00005">
    <property type="entry name" value="ABC_tran"/>
    <property type="match status" value="1"/>
</dbReference>
<dbReference type="Proteomes" id="UP001518989">
    <property type="component" value="Unassembled WGS sequence"/>
</dbReference>
<dbReference type="GO" id="GO:0005524">
    <property type="term" value="F:ATP binding"/>
    <property type="evidence" value="ECO:0007669"/>
    <property type="project" value="UniProtKB-KW"/>
</dbReference>
<dbReference type="PROSITE" id="PS00211">
    <property type="entry name" value="ABC_TRANSPORTER_1"/>
    <property type="match status" value="1"/>
</dbReference>
<dbReference type="RefSeq" id="WP_207415471.1">
    <property type="nucleotide sequence ID" value="NZ_CP061179.1"/>
</dbReference>
<evidence type="ECO:0000256" key="1">
    <source>
        <dbReference type="ARBA" id="ARBA00004417"/>
    </source>
</evidence>
<keyword evidence="3" id="KW-0813">Transport</keyword>
<evidence type="ECO:0000256" key="3">
    <source>
        <dbReference type="ARBA" id="ARBA00022448"/>
    </source>
</evidence>
<keyword evidence="4" id="KW-1003">Cell membrane</keyword>
<feature type="domain" description="ABC transporter" evidence="8">
    <location>
        <begin position="4"/>
        <end position="254"/>
    </location>
</feature>
<comment type="caution">
    <text evidence="9">The sequence shown here is derived from an EMBL/GenBank/DDBJ whole genome shotgun (WGS) entry which is preliminary data.</text>
</comment>
<evidence type="ECO:0000259" key="8">
    <source>
        <dbReference type="PROSITE" id="PS50893"/>
    </source>
</evidence>
<keyword evidence="7" id="KW-0472">Membrane</keyword>
<dbReference type="EMBL" id="JACTNG010000001">
    <property type="protein sequence ID" value="MBO1078092.1"/>
    <property type="molecule type" value="Genomic_DNA"/>
</dbReference>
<dbReference type="PANTHER" id="PTHR43297">
    <property type="entry name" value="OLIGOPEPTIDE TRANSPORT ATP-BINDING PROTEIN APPD"/>
    <property type="match status" value="1"/>
</dbReference>
<organism evidence="9 10">
    <name type="scientific">Roseomonas haemaphysalidis</name>
    <dbReference type="NCBI Taxonomy" id="2768162"/>
    <lineage>
        <taxon>Bacteria</taxon>
        <taxon>Pseudomonadati</taxon>
        <taxon>Pseudomonadota</taxon>
        <taxon>Alphaproteobacteria</taxon>
        <taxon>Acetobacterales</taxon>
        <taxon>Roseomonadaceae</taxon>
        <taxon>Roseomonas</taxon>
    </lineage>
</organism>
<dbReference type="Pfam" id="PF08352">
    <property type="entry name" value="oligo_HPY"/>
    <property type="match status" value="1"/>
</dbReference>
<dbReference type="InterPro" id="IPR003439">
    <property type="entry name" value="ABC_transporter-like_ATP-bd"/>
</dbReference>
<keyword evidence="10" id="KW-1185">Reference proteome</keyword>
<dbReference type="SUPFAM" id="SSF52540">
    <property type="entry name" value="P-loop containing nucleoside triphosphate hydrolases"/>
    <property type="match status" value="1"/>
</dbReference>
<comment type="subcellular location">
    <subcellularLocation>
        <location evidence="1">Cell inner membrane</location>
        <topology evidence="1">Peripheral membrane protein</topology>
    </subcellularLocation>
</comment>
<evidence type="ECO:0000256" key="4">
    <source>
        <dbReference type="ARBA" id="ARBA00022475"/>
    </source>
</evidence>
<evidence type="ECO:0000313" key="10">
    <source>
        <dbReference type="Proteomes" id="UP001518989"/>
    </source>
</evidence>
<protein>
    <submittedName>
        <fullName evidence="9">ABC transporter ATP-binding protein</fullName>
    </submittedName>
</protein>
<comment type="similarity">
    <text evidence="2">Belongs to the ABC transporter superfamily.</text>
</comment>
<dbReference type="InterPro" id="IPR003593">
    <property type="entry name" value="AAA+_ATPase"/>
</dbReference>
<evidence type="ECO:0000256" key="7">
    <source>
        <dbReference type="ARBA" id="ARBA00023136"/>
    </source>
</evidence>
<evidence type="ECO:0000256" key="2">
    <source>
        <dbReference type="ARBA" id="ARBA00005417"/>
    </source>
</evidence>
<dbReference type="InterPro" id="IPR013563">
    <property type="entry name" value="Oligopep_ABC_C"/>
</dbReference>
<dbReference type="InterPro" id="IPR027417">
    <property type="entry name" value="P-loop_NTPase"/>
</dbReference>
<evidence type="ECO:0000313" key="9">
    <source>
        <dbReference type="EMBL" id="MBO1078092.1"/>
    </source>
</evidence>
<evidence type="ECO:0000256" key="5">
    <source>
        <dbReference type="ARBA" id="ARBA00022741"/>
    </source>
</evidence>
<dbReference type="NCBIfam" id="TIGR01727">
    <property type="entry name" value="oligo_HPY"/>
    <property type="match status" value="1"/>
</dbReference>
<keyword evidence="6 9" id="KW-0067">ATP-binding</keyword>
<accession>A0ABS3KM35</accession>
<reference evidence="9 10" key="1">
    <citation type="submission" date="2020-09" db="EMBL/GenBank/DDBJ databases">
        <title>Roseomonas.</title>
        <authorList>
            <person name="Zhu W."/>
        </authorList>
    </citation>
    <scope>NUCLEOTIDE SEQUENCE [LARGE SCALE GENOMIC DNA]</scope>
    <source>
        <strain evidence="9 10">573</strain>
    </source>
</reference>
<name>A0ABS3KM35_9PROT</name>
<keyword evidence="5" id="KW-0547">Nucleotide-binding</keyword>
<dbReference type="SMART" id="SM00382">
    <property type="entry name" value="AAA"/>
    <property type="match status" value="1"/>
</dbReference>
<evidence type="ECO:0000256" key="6">
    <source>
        <dbReference type="ARBA" id="ARBA00022840"/>
    </source>
</evidence>
<dbReference type="Gene3D" id="3.40.50.300">
    <property type="entry name" value="P-loop containing nucleotide triphosphate hydrolases"/>
    <property type="match status" value="1"/>
</dbReference>